<sequence length="184" mass="21640">MLSFNCKNIIKSCSITVNKWAIKRSINTTSILNGRRNFRKFPIPNKRGLFEHSKLPKELLENEYDFPVGIDDMKIRYPGIWFGKKFEYVREMEPEIIVPKDLDDCKLKPYVSYKTNEIHQSKFTAEDLFNSTYGSEIINRYQEKQTLPESWFIYDEQAIIDAKNKALKTGSDIFSHTSYFGNLK</sequence>
<evidence type="ECO:0000313" key="7">
    <source>
        <dbReference type="Proteomes" id="UP000515146"/>
    </source>
</evidence>
<comment type="subcellular location">
    <subcellularLocation>
        <location evidence="1">Mitochondrion</location>
    </subcellularLocation>
</comment>
<keyword evidence="7" id="KW-1185">Reference proteome</keyword>
<evidence type="ECO:0000256" key="6">
    <source>
        <dbReference type="ARBA" id="ARBA00023274"/>
    </source>
</evidence>
<dbReference type="InterPro" id="IPR019189">
    <property type="entry name" value="Ribosomal_mL41"/>
</dbReference>
<evidence type="ECO:0000313" key="8">
    <source>
        <dbReference type="RefSeq" id="XP_027195876.1"/>
    </source>
</evidence>
<dbReference type="KEGG" id="dpte:113790413"/>
<dbReference type="CTD" id="64975"/>
<evidence type="ECO:0000256" key="5">
    <source>
        <dbReference type="ARBA" id="ARBA00023128"/>
    </source>
</evidence>
<gene>
    <name evidence="8" type="primary">LOC113790413</name>
</gene>
<proteinExistence type="inferred from homology"/>
<dbReference type="Pfam" id="PF09809">
    <property type="entry name" value="MRP-L27"/>
    <property type="match status" value="1"/>
</dbReference>
<dbReference type="RefSeq" id="XP_027195876.1">
    <property type="nucleotide sequence ID" value="XM_027340075.1"/>
</dbReference>
<evidence type="ECO:0000256" key="4">
    <source>
        <dbReference type="ARBA" id="ARBA00022980"/>
    </source>
</evidence>
<dbReference type="Proteomes" id="UP000515146">
    <property type="component" value="Unplaced"/>
</dbReference>
<dbReference type="AlphaFoldDB" id="A0A6P6XSR2"/>
<dbReference type="GO" id="GO:0005762">
    <property type="term" value="C:mitochondrial large ribosomal subunit"/>
    <property type="evidence" value="ECO:0007669"/>
    <property type="project" value="InterPro"/>
</dbReference>
<accession>A0A6P6XSR2</accession>
<keyword evidence="5" id="KW-0496">Mitochondrion</keyword>
<dbReference type="OrthoDB" id="408933at2759"/>
<reference evidence="8" key="1">
    <citation type="submission" date="2025-08" db="UniProtKB">
        <authorList>
            <consortium name="RefSeq"/>
        </authorList>
    </citation>
    <scope>IDENTIFICATION</scope>
    <source>
        <strain evidence="8">Airmid</strain>
    </source>
</reference>
<dbReference type="InParanoid" id="A0A6P6XSR2"/>
<dbReference type="GO" id="GO:0003735">
    <property type="term" value="F:structural constituent of ribosome"/>
    <property type="evidence" value="ECO:0007669"/>
    <property type="project" value="InterPro"/>
</dbReference>
<evidence type="ECO:0000256" key="2">
    <source>
        <dbReference type="ARBA" id="ARBA00010152"/>
    </source>
</evidence>
<dbReference type="PANTHER" id="PTHR21338">
    <property type="entry name" value="MITOCHONDRIAL RIBOSOMAL PROTEIN L41"/>
    <property type="match status" value="1"/>
</dbReference>
<organism evidence="7 8">
    <name type="scientific">Dermatophagoides pteronyssinus</name>
    <name type="common">European house dust mite</name>
    <dbReference type="NCBI Taxonomy" id="6956"/>
    <lineage>
        <taxon>Eukaryota</taxon>
        <taxon>Metazoa</taxon>
        <taxon>Ecdysozoa</taxon>
        <taxon>Arthropoda</taxon>
        <taxon>Chelicerata</taxon>
        <taxon>Arachnida</taxon>
        <taxon>Acari</taxon>
        <taxon>Acariformes</taxon>
        <taxon>Sarcoptiformes</taxon>
        <taxon>Astigmata</taxon>
        <taxon>Psoroptidia</taxon>
        <taxon>Analgoidea</taxon>
        <taxon>Pyroglyphidae</taxon>
        <taxon>Dermatophagoidinae</taxon>
        <taxon>Dermatophagoides</taxon>
    </lineage>
</organism>
<comment type="similarity">
    <text evidence="2">Belongs to the mitochondrion-specific ribosomal protein mL41 family.</text>
</comment>
<evidence type="ECO:0000256" key="1">
    <source>
        <dbReference type="ARBA" id="ARBA00004173"/>
    </source>
</evidence>
<dbReference type="OMA" id="YVREMEP"/>
<keyword evidence="3" id="KW-0809">Transit peptide</keyword>
<keyword evidence="6" id="KW-0687">Ribonucleoprotein</keyword>
<keyword evidence="4" id="KW-0689">Ribosomal protein</keyword>
<name>A0A6P6XSR2_DERPT</name>
<protein>
    <submittedName>
        <fullName evidence="8">39S ribosomal protein L41, mitochondrial-like</fullName>
    </submittedName>
</protein>
<dbReference type="GO" id="GO:0006412">
    <property type="term" value="P:translation"/>
    <property type="evidence" value="ECO:0007669"/>
    <property type="project" value="TreeGrafter"/>
</dbReference>
<dbReference type="FunCoup" id="A0A6P6XSR2">
    <property type="interactions" value="31"/>
</dbReference>
<dbReference type="PANTHER" id="PTHR21338:SF0">
    <property type="entry name" value="LARGE RIBOSOMAL SUBUNIT PROTEIN ML41"/>
    <property type="match status" value="1"/>
</dbReference>
<evidence type="ECO:0000256" key="3">
    <source>
        <dbReference type="ARBA" id="ARBA00022946"/>
    </source>
</evidence>